<feature type="transmembrane region" description="Helical" evidence="6">
    <location>
        <begin position="21"/>
        <end position="41"/>
    </location>
</feature>
<dbReference type="PRINTS" id="PR00164">
    <property type="entry name" value="ABC2TRNSPORT"/>
</dbReference>
<gene>
    <name evidence="8" type="ORF">SAMN05444320_11082</name>
</gene>
<proteinExistence type="inferred from homology"/>
<evidence type="ECO:0000259" key="7">
    <source>
        <dbReference type="PROSITE" id="PS51012"/>
    </source>
</evidence>
<evidence type="ECO:0000256" key="4">
    <source>
        <dbReference type="ARBA" id="ARBA00023136"/>
    </source>
</evidence>
<dbReference type="PANTHER" id="PTHR43229:SF3">
    <property type="entry name" value="ABC-TYPE MULTIDRUG TRANSPORT SYSTEM, PERMEASE COMPONENT"/>
    <property type="match status" value="1"/>
</dbReference>
<feature type="transmembrane region" description="Helical" evidence="6">
    <location>
        <begin position="61"/>
        <end position="83"/>
    </location>
</feature>
<reference evidence="8 9" key="1">
    <citation type="submission" date="2016-11" db="EMBL/GenBank/DDBJ databases">
        <authorList>
            <person name="Jaros S."/>
            <person name="Januszkiewicz K."/>
            <person name="Wedrychowicz H."/>
        </authorList>
    </citation>
    <scope>NUCLEOTIDE SEQUENCE [LARGE SCALE GENOMIC DNA]</scope>
    <source>
        <strain evidence="8 9">DSM 44523</strain>
    </source>
</reference>
<dbReference type="Proteomes" id="UP000184501">
    <property type="component" value="Unassembled WGS sequence"/>
</dbReference>
<keyword evidence="4 6" id="KW-0472">Membrane</keyword>
<dbReference type="GO" id="GO:0046677">
    <property type="term" value="P:response to antibiotic"/>
    <property type="evidence" value="ECO:0007669"/>
    <property type="project" value="UniProtKB-KW"/>
</dbReference>
<feature type="transmembrane region" description="Helical" evidence="6">
    <location>
        <begin position="165"/>
        <end position="188"/>
    </location>
</feature>
<evidence type="ECO:0000256" key="3">
    <source>
        <dbReference type="ARBA" id="ARBA00022989"/>
    </source>
</evidence>
<keyword evidence="2 6" id="KW-0812">Transmembrane</keyword>
<dbReference type="AlphaFoldDB" id="A0A1M5KWN2"/>
<evidence type="ECO:0000313" key="8">
    <source>
        <dbReference type="EMBL" id="SHG57146.1"/>
    </source>
</evidence>
<dbReference type="STRING" id="2017.SAMN05444320_11082"/>
<comment type="subcellular location">
    <subcellularLocation>
        <location evidence="6">Cell membrane</location>
        <topology evidence="6">Multi-pass membrane protein</topology>
    </subcellularLocation>
    <subcellularLocation>
        <location evidence="1">Membrane</location>
        <topology evidence="1">Multi-pass membrane protein</topology>
    </subcellularLocation>
</comment>
<comment type="similarity">
    <text evidence="6">Belongs to the ABC-2 integral membrane protein family.</text>
</comment>
<feature type="transmembrane region" description="Helical" evidence="6">
    <location>
        <begin position="104"/>
        <end position="125"/>
    </location>
</feature>
<dbReference type="GO" id="GO:0140359">
    <property type="term" value="F:ABC-type transporter activity"/>
    <property type="evidence" value="ECO:0007669"/>
    <property type="project" value="InterPro"/>
</dbReference>
<name>A0A1M5KWN2_STRHI</name>
<dbReference type="PROSITE" id="PS51012">
    <property type="entry name" value="ABC_TM2"/>
    <property type="match status" value="1"/>
</dbReference>
<keyword evidence="5" id="KW-0046">Antibiotic resistance</keyword>
<keyword evidence="3 6" id="KW-1133">Transmembrane helix</keyword>
<feature type="transmembrane region" description="Helical" evidence="6">
    <location>
        <begin position="222"/>
        <end position="241"/>
    </location>
</feature>
<evidence type="ECO:0000256" key="5">
    <source>
        <dbReference type="ARBA" id="ARBA00023251"/>
    </source>
</evidence>
<evidence type="ECO:0000256" key="1">
    <source>
        <dbReference type="ARBA" id="ARBA00004141"/>
    </source>
</evidence>
<feature type="transmembrane region" description="Helical" evidence="6">
    <location>
        <begin position="131"/>
        <end position="153"/>
    </location>
</feature>
<evidence type="ECO:0000256" key="2">
    <source>
        <dbReference type="ARBA" id="ARBA00022692"/>
    </source>
</evidence>
<evidence type="ECO:0000256" key="6">
    <source>
        <dbReference type="RuleBase" id="RU361157"/>
    </source>
</evidence>
<keyword evidence="9" id="KW-1185">Reference proteome</keyword>
<dbReference type="Pfam" id="PF01061">
    <property type="entry name" value="ABC2_membrane"/>
    <property type="match status" value="1"/>
</dbReference>
<dbReference type="InterPro" id="IPR047817">
    <property type="entry name" value="ABC2_TM_bact-type"/>
</dbReference>
<keyword evidence="6" id="KW-0813">Transport</keyword>
<feature type="domain" description="ABC transmembrane type-2" evidence="7">
    <location>
        <begin position="21"/>
        <end position="247"/>
    </location>
</feature>
<dbReference type="RefSeq" id="WP_073488372.1">
    <property type="nucleotide sequence ID" value="NZ_FQVN01000010.1"/>
</dbReference>
<keyword evidence="6" id="KW-1003">Cell membrane</keyword>
<dbReference type="GO" id="GO:0043190">
    <property type="term" value="C:ATP-binding cassette (ABC) transporter complex"/>
    <property type="evidence" value="ECO:0007669"/>
    <property type="project" value="InterPro"/>
</dbReference>
<organism evidence="8 9">
    <name type="scientific">Streptoalloteichus hindustanus</name>
    <dbReference type="NCBI Taxonomy" id="2017"/>
    <lineage>
        <taxon>Bacteria</taxon>
        <taxon>Bacillati</taxon>
        <taxon>Actinomycetota</taxon>
        <taxon>Actinomycetes</taxon>
        <taxon>Pseudonocardiales</taxon>
        <taxon>Pseudonocardiaceae</taxon>
        <taxon>Streptoalloteichus</taxon>
    </lineage>
</organism>
<evidence type="ECO:0000313" key="9">
    <source>
        <dbReference type="Proteomes" id="UP000184501"/>
    </source>
</evidence>
<protein>
    <recommendedName>
        <fullName evidence="6">Transport permease protein</fullName>
    </recommendedName>
</protein>
<dbReference type="InterPro" id="IPR013525">
    <property type="entry name" value="ABC2_TM"/>
</dbReference>
<accession>A0A1M5KWN2</accession>
<dbReference type="PANTHER" id="PTHR43229">
    <property type="entry name" value="NODULATION PROTEIN J"/>
    <property type="match status" value="1"/>
</dbReference>
<dbReference type="InterPro" id="IPR000412">
    <property type="entry name" value="ABC_2_transport"/>
</dbReference>
<dbReference type="EMBL" id="FQVN01000010">
    <property type="protein sequence ID" value="SHG57146.1"/>
    <property type="molecule type" value="Genomic_DNA"/>
</dbReference>
<dbReference type="PIRSF" id="PIRSF006648">
    <property type="entry name" value="DrrB"/>
    <property type="match status" value="1"/>
</dbReference>
<sequence length="249" mass="26656">MPRDTLLVFRHTIGPVLRSPVTIVISMVHPVLYLVLFGPLLENLVRVPGATNSWQVFAPGILVQLALFTGGFAGFALLPDLRAGVVERMRVTPVSRTALLLGRVLRDVVVTMVQAVLLLAAAAVLGMRAPVAGLALGLLLAAVLSGALSAASYTMALSLPNEYQFAPVVQSLTLPLMLLSGVLLPMALAPDWLRVVSWFNPLSYAVDAERALFLGDYAATDVLVGVLVVVVVFGFTVVWGTRSYRRRNA</sequence>
<dbReference type="InterPro" id="IPR051784">
    <property type="entry name" value="Nod_factor_ABC_transporter"/>
</dbReference>